<evidence type="ECO:0000256" key="4">
    <source>
        <dbReference type="ARBA" id="ARBA00023242"/>
    </source>
</evidence>
<gene>
    <name evidence="7" type="ORF">ZIOFF_001325</name>
</gene>
<keyword evidence="4" id="KW-0539">Nucleus</keyword>
<dbReference type="Proteomes" id="UP000734854">
    <property type="component" value="Unassembled WGS sequence"/>
</dbReference>
<evidence type="ECO:0000313" key="8">
    <source>
        <dbReference type="Proteomes" id="UP000734854"/>
    </source>
</evidence>
<evidence type="ECO:0000256" key="3">
    <source>
        <dbReference type="ARBA" id="ARBA00023016"/>
    </source>
</evidence>
<dbReference type="PANTHER" id="PTHR32263">
    <property type="entry name" value="INACTIVE POLY [ADP-RIBOSE] POLYMERASE SRO4-RELATED"/>
    <property type="match status" value="1"/>
</dbReference>
<dbReference type="GO" id="GO:0003950">
    <property type="term" value="F:NAD+ poly-ADP-ribosyltransferase activity"/>
    <property type="evidence" value="ECO:0007669"/>
    <property type="project" value="InterPro"/>
</dbReference>
<dbReference type="GO" id="GO:0005634">
    <property type="term" value="C:nucleus"/>
    <property type="evidence" value="ECO:0007669"/>
    <property type="project" value="UniProtKB-SubCell"/>
</dbReference>
<keyword evidence="3" id="KW-0346">Stress response</keyword>
<reference evidence="7 8" key="1">
    <citation type="submission" date="2020-08" db="EMBL/GenBank/DDBJ databases">
        <title>Plant Genome Project.</title>
        <authorList>
            <person name="Zhang R.-G."/>
        </authorList>
    </citation>
    <scope>NUCLEOTIDE SEQUENCE [LARGE SCALE GENOMIC DNA]</scope>
    <source>
        <tissue evidence="7">Rhizome</tissue>
    </source>
</reference>
<feature type="domain" description="RST" evidence="6">
    <location>
        <begin position="301"/>
        <end position="372"/>
    </location>
</feature>
<organism evidence="7 8">
    <name type="scientific">Zingiber officinale</name>
    <name type="common">Ginger</name>
    <name type="synonym">Amomum zingiber</name>
    <dbReference type="NCBI Taxonomy" id="94328"/>
    <lineage>
        <taxon>Eukaryota</taxon>
        <taxon>Viridiplantae</taxon>
        <taxon>Streptophyta</taxon>
        <taxon>Embryophyta</taxon>
        <taxon>Tracheophyta</taxon>
        <taxon>Spermatophyta</taxon>
        <taxon>Magnoliopsida</taxon>
        <taxon>Liliopsida</taxon>
        <taxon>Zingiberales</taxon>
        <taxon>Zingiberaceae</taxon>
        <taxon>Zingiber</taxon>
    </lineage>
</organism>
<sequence length="382" mass="43070">MRRFPHGHFRPGSGPLPIYINSTRFIQPPPPLVNCVRLLHLLLRPNHRQTIGGAIRKSFWLLIHSHTVPDRSKKASGMAGWIGKKGEESPAFEGNGMVRIGADSEEFILLRHRFYTSIGSLVPHCALLHLHRYSYAAPATRARWEAFLRCVKSTALENGGDANEKFAFREASRDWIIQIGNRGLDLSSEMSDDGGYFGVGLYLTPEPVSINSVMSSVVDGDGLRHVLLCRVALGRSEEVVCGTGQSHPSSKDFHSGIDNLKKPTRYVVWYHDVPIRILPLYVLSFKVDFRNRGLLQKVPVKGPSSPWISITHLLLLLSKFLPRPTICQIKKFHCEFKERKISRQQLVLRIREVTGDKILRDAIKSFQDKRAAAARLASRTKD</sequence>
<protein>
    <recommendedName>
        <fullName evidence="9">Poly [ADP-ribose] polymerase</fullName>
    </recommendedName>
</protein>
<evidence type="ECO:0000259" key="5">
    <source>
        <dbReference type="PROSITE" id="PS51059"/>
    </source>
</evidence>
<evidence type="ECO:0000256" key="2">
    <source>
        <dbReference type="ARBA" id="ARBA00022473"/>
    </source>
</evidence>
<keyword evidence="8" id="KW-1185">Reference proteome</keyword>
<evidence type="ECO:0000313" key="7">
    <source>
        <dbReference type="EMBL" id="KAG6536274.1"/>
    </source>
</evidence>
<comment type="caution">
    <text evidence="7">The sequence shown here is derived from an EMBL/GenBank/DDBJ whole genome shotgun (WGS) entry which is preliminary data.</text>
</comment>
<dbReference type="Pfam" id="PF12174">
    <property type="entry name" value="RST"/>
    <property type="match status" value="1"/>
</dbReference>
<evidence type="ECO:0000259" key="6">
    <source>
        <dbReference type="PROSITE" id="PS51879"/>
    </source>
</evidence>
<keyword evidence="2" id="KW-0217">Developmental protein</keyword>
<dbReference type="AlphaFoldDB" id="A0A8J5I5P4"/>
<proteinExistence type="predicted"/>
<dbReference type="EMBL" id="JACMSC010000001">
    <property type="protein sequence ID" value="KAG6536274.1"/>
    <property type="molecule type" value="Genomic_DNA"/>
</dbReference>
<dbReference type="PANTHER" id="PTHR32263:SF12">
    <property type="entry name" value="INACTIVE POLY [ADP-RIBOSE] POLYMERASE SRO4-RELATED"/>
    <property type="match status" value="1"/>
</dbReference>
<dbReference type="InterPro" id="IPR022003">
    <property type="entry name" value="RST"/>
</dbReference>
<evidence type="ECO:0000256" key="1">
    <source>
        <dbReference type="ARBA" id="ARBA00004123"/>
    </source>
</evidence>
<comment type="subcellular location">
    <subcellularLocation>
        <location evidence="1">Nucleus</location>
    </subcellularLocation>
</comment>
<dbReference type="OrthoDB" id="6133115at2759"/>
<accession>A0A8J5I5P4</accession>
<feature type="domain" description="PARP catalytic" evidence="5">
    <location>
        <begin position="84"/>
        <end position="307"/>
    </location>
</feature>
<dbReference type="PROSITE" id="PS51879">
    <property type="entry name" value="RST"/>
    <property type="match status" value="1"/>
</dbReference>
<name>A0A8J5I5P4_ZINOF</name>
<dbReference type="InterPro" id="IPR012317">
    <property type="entry name" value="Poly(ADP-ribose)pol_cat_dom"/>
</dbReference>
<dbReference type="PROSITE" id="PS51059">
    <property type="entry name" value="PARP_CATALYTIC"/>
    <property type="match status" value="1"/>
</dbReference>
<evidence type="ECO:0008006" key="9">
    <source>
        <dbReference type="Google" id="ProtNLM"/>
    </source>
</evidence>
<dbReference type="InterPro" id="IPR044964">
    <property type="entry name" value="RCD1/SRO1-5"/>
</dbReference>